<feature type="region of interest" description="Disordered" evidence="8">
    <location>
        <begin position="206"/>
        <end position="228"/>
    </location>
</feature>
<feature type="region of interest" description="Disordered" evidence="8">
    <location>
        <begin position="61"/>
        <end position="89"/>
    </location>
</feature>
<feature type="compositionally biased region" description="Pro residues" evidence="8">
    <location>
        <begin position="65"/>
        <end position="74"/>
    </location>
</feature>
<dbReference type="GO" id="GO:0043005">
    <property type="term" value="C:neuron projection"/>
    <property type="evidence" value="ECO:0007669"/>
    <property type="project" value="TreeGrafter"/>
</dbReference>
<dbReference type="InterPro" id="IPR026160">
    <property type="entry name" value="Ric3"/>
</dbReference>
<keyword evidence="12" id="KW-1185">Reference proteome</keyword>
<dbReference type="GO" id="GO:0005789">
    <property type="term" value="C:endoplasmic reticulum membrane"/>
    <property type="evidence" value="ECO:0007669"/>
    <property type="project" value="UniProtKB-SubCell"/>
</dbReference>
<dbReference type="OrthoDB" id="10070774at2759"/>
<comment type="subcellular location">
    <subcellularLocation>
        <location evidence="1">Endoplasmic reticulum membrane</location>
    </subcellularLocation>
</comment>
<feature type="compositionally biased region" description="Low complexity" evidence="8">
    <location>
        <begin position="340"/>
        <end position="354"/>
    </location>
</feature>
<organism evidence="11 12">
    <name type="scientific">Ancylostoma ceylanicum</name>
    <dbReference type="NCBI Taxonomy" id="53326"/>
    <lineage>
        <taxon>Eukaryota</taxon>
        <taxon>Metazoa</taxon>
        <taxon>Ecdysozoa</taxon>
        <taxon>Nematoda</taxon>
        <taxon>Chromadorea</taxon>
        <taxon>Rhabditida</taxon>
        <taxon>Rhabditina</taxon>
        <taxon>Rhabditomorpha</taxon>
        <taxon>Strongyloidea</taxon>
        <taxon>Ancylostomatidae</taxon>
        <taxon>Ancylostomatinae</taxon>
        <taxon>Ancylostoma</taxon>
    </lineage>
</organism>
<dbReference type="PANTHER" id="PTHR21723">
    <property type="entry name" value="RESISTANCE TO INHIBITORS OF CHOLINESTERASE PROTEIN 3 RIC3"/>
    <property type="match status" value="1"/>
</dbReference>
<accession>A0A016W2B1</accession>
<feature type="region of interest" description="Disordered" evidence="8">
    <location>
        <begin position="248"/>
        <end position="363"/>
    </location>
</feature>
<dbReference type="STRING" id="53326.A0A016W2B1"/>
<keyword evidence="4" id="KW-0256">Endoplasmic reticulum</keyword>
<dbReference type="GO" id="GO:0043025">
    <property type="term" value="C:neuronal cell body"/>
    <property type="evidence" value="ECO:0007669"/>
    <property type="project" value="TreeGrafter"/>
</dbReference>
<gene>
    <name evidence="11" type="primary">Acey_s0002.g991</name>
    <name evidence="11" type="synonym">Acey-ric-3</name>
    <name evidence="11" type="ORF">Y032_0002g991</name>
</gene>
<evidence type="ECO:0000313" key="11">
    <source>
        <dbReference type="EMBL" id="EYC33790.1"/>
    </source>
</evidence>
<evidence type="ECO:0000256" key="5">
    <source>
        <dbReference type="ARBA" id="ARBA00022989"/>
    </source>
</evidence>
<keyword evidence="3 9" id="KW-0812">Transmembrane</keyword>
<dbReference type="GO" id="GO:0045202">
    <property type="term" value="C:synapse"/>
    <property type="evidence" value="ECO:0007669"/>
    <property type="project" value="GOC"/>
</dbReference>
<evidence type="ECO:0000256" key="3">
    <source>
        <dbReference type="ARBA" id="ARBA00022692"/>
    </source>
</evidence>
<feature type="compositionally biased region" description="Basic residues" evidence="8">
    <location>
        <begin position="308"/>
        <end position="319"/>
    </location>
</feature>
<evidence type="ECO:0000256" key="2">
    <source>
        <dbReference type="ARBA" id="ARBA00008538"/>
    </source>
</evidence>
<feature type="compositionally biased region" description="Acidic residues" evidence="8">
    <location>
        <begin position="323"/>
        <end position="334"/>
    </location>
</feature>
<evidence type="ECO:0000313" key="12">
    <source>
        <dbReference type="Proteomes" id="UP000024635"/>
    </source>
</evidence>
<dbReference type="Pfam" id="PF15361">
    <property type="entry name" value="RIC3"/>
    <property type="match status" value="1"/>
</dbReference>
<proteinExistence type="inferred from homology"/>
<feature type="domain" description="Resistance to inhibitors of cholinesterase protein 3 N-terminal" evidence="10">
    <location>
        <begin position="38"/>
        <end position="190"/>
    </location>
</feature>
<dbReference type="GO" id="GO:0007271">
    <property type="term" value="P:synaptic transmission, cholinergic"/>
    <property type="evidence" value="ECO:0007669"/>
    <property type="project" value="TreeGrafter"/>
</dbReference>
<dbReference type="EMBL" id="JARK01001338">
    <property type="protein sequence ID" value="EYC33790.1"/>
    <property type="molecule type" value="Genomic_DNA"/>
</dbReference>
<dbReference type="Proteomes" id="UP000024635">
    <property type="component" value="Unassembled WGS sequence"/>
</dbReference>
<evidence type="ECO:0000256" key="1">
    <source>
        <dbReference type="ARBA" id="ARBA00004586"/>
    </source>
</evidence>
<dbReference type="AlphaFoldDB" id="A0A016W2B1"/>
<comment type="caution">
    <text evidence="11">The sequence shown here is derived from an EMBL/GenBank/DDBJ whole genome shotgun (WGS) entry which is preliminary data.</text>
</comment>
<protein>
    <recommendedName>
        <fullName evidence="10">Resistance to inhibitors of cholinesterase protein 3 N-terminal domain-containing protein</fullName>
    </recommendedName>
</protein>
<evidence type="ECO:0000259" key="10">
    <source>
        <dbReference type="Pfam" id="PF15361"/>
    </source>
</evidence>
<evidence type="ECO:0000256" key="7">
    <source>
        <dbReference type="SAM" id="Coils"/>
    </source>
</evidence>
<keyword evidence="5 9" id="KW-1133">Transmembrane helix</keyword>
<evidence type="ECO:0000256" key="8">
    <source>
        <dbReference type="SAM" id="MobiDB-lite"/>
    </source>
</evidence>
<evidence type="ECO:0000256" key="9">
    <source>
        <dbReference type="SAM" id="Phobius"/>
    </source>
</evidence>
<name>A0A016W2B1_9BILA</name>
<comment type="similarity">
    <text evidence="2">Belongs to the ric-3 family.</text>
</comment>
<dbReference type="InterPro" id="IPR032763">
    <property type="entry name" value="RIC3_N"/>
</dbReference>
<evidence type="ECO:0000256" key="6">
    <source>
        <dbReference type="ARBA" id="ARBA00023136"/>
    </source>
</evidence>
<feature type="compositionally biased region" description="Acidic residues" evidence="8">
    <location>
        <begin position="275"/>
        <end position="285"/>
    </location>
</feature>
<feature type="compositionally biased region" description="Low complexity" evidence="8">
    <location>
        <begin position="80"/>
        <end position="89"/>
    </location>
</feature>
<evidence type="ECO:0000256" key="4">
    <source>
        <dbReference type="ARBA" id="ARBA00022824"/>
    </source>
</evidence>
<feature type="transmembrane region" description="Helical" evidence="9">
    <location>
        <begin position="31"/>
        <end position="50"/>
    </location>
</feature>
<reference evidence="12" key="1">
    <citation type="journal article" date="2015" name="Nat. Genet.">
        <title>The genome and transcriptome of the zoonotic hookworm Ancylostoma ceylanicum identify infection-specific gene families.</title>
        <authorList>
            <person name="Schwarz E.M."/>
            <person name="Hu Y."/>
            <person name="Antoshechkin I."/>
            <person name="Miller M.M."/>
            <person name="Sternberg P.W."/>
            <person name="Aroian R.V."/>
        </authorList>
    </citation>
    <scope>NUCLEOTIDE SEQUENCE</scope>
    <source>
        <strain evidence="12">HY135</strain>
    </source>
</reference>
<keyword evidence="7" id="KW-0175">Coiled coil</keyword>
<feature type="coiled-coil region" evidence="7">
    <location>
        <begin position="164"/>
        <end position="198"/>
    </location>
</feature>
<feature type="transmembrane region" description="Helical" evidence="9">
    <location>
        <begin position="112"/>
        <end position="133"/>
    </location>
</feature>
<keyword evidence="6 9" id="KW-0472">Membrane</keyword>
<sequence length="363" mass="41140">MPDRGRERERKRRRRRSDDDEEEGGFTGWKLGLVVGVIVVCFAMLYPTVIHPMLMGFMGRKEPQRPTPSRPPVHPGMGGPAAHRAPGGRADIHPAMRMAQAQAETQSGGRGMFTWMLPLYTVGVVIFLLYTLFKSKGKKKRRSRFDSSDYSSDDGDEYNDRLKKKIGKRKLRGLQERLQQTEEAMSKILEQLEAVQAAGALIDGEVPADTSEDKENSEPKATTNAKNDQYINDLEKALRDFKVLSDAYEEEKSLRKRGSATEDDTSTEELNSGSDSEESEEEEEEVPKRKNKASRKVVDDESEEELRHKGKKKAQKKKRKDESEEDEDEQEATEETVQLTGGSETTKQTQSSTKNVRRRARKV</sequence>
<dbReference type="GO" id="GO:0034394">
    <property type="term" value="P:protein localization to cell surface"/>
    <property type="evidence" value="ECO:0007669"/>
    <property type="project" value="TreeGrafter"/>
</dbReference>
<dbReference type="PANTHER" id="PTHR21723:SF3">
    <property type="entry name" value="PROTEIN RIC-3"/>
    <property type="match status" value="1"/>
</dbReference>
<feature type="compositionally biased region" description="Polar residues" evidence="8">
    <location>
        <begin position="219"/>
        <end position="228"/>
    </location>
</feature>
<feature type="region of interest" description="Disordered" evidence="8">
    <location>
        <begin position="1"/>
        <end position="24"/>
    </location>
</feature>